<reference evidence="2" key="1">
    <citation type="submission" date="2018-04" db="EMBL/GenBank/DDBJ databases">
        <title>WGS assembly of Panicum hallii.</title>
        <authorList>
            <person name="Lovell J."/>
            <person name="Jenkins J."/>
            <person name="Lowry D."/>
            <person name="Mamidi S."/>
            <person name="Sreedasyam A."/>
            <person name="Weng X."/>
            <person name="Barry K."/>
            <person name="Bonette J."/>
            <person name="Campitelli B."/>
            <person name="Daum C."/>
            <person name="Gordon S."/>
            <person name="Gould B."/>
            <person name="Lipzen A."/>
            <person name="Macqueen A."/>
            <person name="Palacio-Mejia J."/>
            <person name="Plott C."/>
            <person name="Shakirov E."/>
            <person name="Shu S."/>
            <person name="Yoshinaga Y."/>
            <person name="Zane M."/>
            <person name="Rokhsar D."/>
            <person name="Grimwood J."/>
            <person name="Schmutz J."/>
            <person name="Juenger T."/>
        </authorList>
    </citation>
    <scope>NUCLEOTIDE SEQUENCE [LARGE SCALE GENOMIC DNA]</scope>
    <source>
        <strain evidence="2">FIL2</strain>
    </source>
</reference>
<feature type="compositionally biased region" description="Acidic residues" evidence="1">
    <location>
        <begin position="514"/>
        <end position="523"/>
    </location>
</feature>
<organism evidence="2">
    <name type="scientific">Panicum hallii</name>
    <dbReference type="NCBI Taxonomy" id="206008"/>
    <lineage>
        <taxon>Eukaryota</taxon>
        <taxon>Viridiplantae</taxon>
        <taxon>Streptophyta</taxon>
        <taxon>Embryophyta</taxon>
        <taxon>Tracheophyta</taxon>
        <taxon>Spermatophyta</taxon>
        <taxon>Magnoliopsida</taxon>
        <taxon>Liliopsida</taxon>
        <taxon>Poales</taxon>
        <taxon>Poaceae</taxon>
        <taxon>PACMAD clade</taxon>
        <taxon>Panicoideae</taxon>
        <taxon>Panicodae</taxon>
        <taxon>Paniceae</taxon>
        <taxon>Panicinae</taxon>
        <taxon>Panicum</taxon>
        <taxon>Panicum sect. Panicum</taxon>
    </lineage>
</organism>
<feature type="region of interest" description="Disordered" evidence="1">
    <location>
        <begin position="497"/>
        <end position="523"/>
    </location>
</feature>
<evidence type="ECO:0000256" key="1">
    <source>
        <dbReference type="SAM" id="MobiDB-lite"/>
    </source>
</evidence>
<dbReference type="EMBL" id="CM008050">
    <property type="protein sequence ID" value="PAN29868.1"/>
    <property type="molecule type" value="Genomic_DNA"/>
</dbReference>
<name>A0A2S3HU52_9POAL</name>
<evidence type="ECO:0000313" key="2">
    <source>
        <dbReference type="EMBL" id="PAN29868.1"/>
    </source>
</evidence>
<protein>
    <submittedName>
        <fullName evidence="2">Uncharacterized protein</fullName>
    </submittedName>
</protein>
<accession>A0A2S3HU52</accession>
<proteinExistence type="predicted"/>
<dbReference type="Proteomes" id="UP000243499">
    <property type="component" value="Chromosome 5"/>
</dbReference>
<feature type="compositionally biased region" description="Polar residues" evidence="1">
    <location>
        <begin position="498"/>
        <end position="513"/>
    </location>
</feature>
<dbReference type="AlphaFoldDB" id="A0A2S3HU52"/>
<sequence length="523" mass="56770">MAAGPLVVDFPSMGTALCFSSLESLLRDSASGFLAAVSAAPAPGAADLTNFHRVFSRVLSAYPDPPLEAVWFFSALSFHDRPDDLRSLLQLLSAFAASSPGAAKPLALLAPVVSELFHSDKTRRETEALVEAVLSYISICSSRPAAASADGARTDAGSLLPAFGELVKVWSVRHSRDRCPFQVLFPLAGEEARQELMKEGCSVEYLAGVVVAEAFLLRLCLKVQNATGVSRAELQKELRIWVVSSIPVFQNQHFFGVLLNMLLKSPLPVYSLLSADDEILVRDVLYDALILVDYSFINNVSGVDQADLLPINLSRLIITLDAVNDARRKGDQGRAMSFVNAFLTSNVPNYLIKWATCQAGFGALNRPIANTPQALLQWLVDLEDKGLKVFGDSSSWVKGRLIYDEVKNGYGNRMGHSDADLFFIDKQSGGEVMDTKGSEDEEAVGMETSGNAFMAAAQLMKVETNGMRKRKGCGNEDAAAVKFVKYKVEDNSVKDYFSSANNGMSSGSEVENPQSDDEMQESD</sequence>
<dbReference type="PANTHER" id="PTHR35505:SF1">
    <property type="entry name" value="SNF2 DOMAIN PROTEIN"/>
    <property type="match status" value="1"/>
</dbReference>
<dbReference type="Gramene" id="PAN29868">
    <property type="protein sequence ID" value="PAN29868"/>
    <property type="gene ID" value="PAHAL_5G255700"/>
</dbReference>
<gene>
    <name evidence="2" type="ORF">PAHAL_5G255700</name>
</gene>
<dbReference type="PANTHER" id="PTHR35505">
    <property type="entry name" value="OS01G0600300 PROTEIN"/>
    <property type="match status" value="1"/>
</dbReference>